<dbReference type="Proteomes" id="UP000712600">
    <property type="component" value="Unassembled WGS sequence"/>
</dbReference>
<dbReference type="InterPro" id="IPR057860">
    <property type="entry name" value="HEAT_RRP12_N"/>
</dbReference>
<protein>
    <recommendedName>
        <fullName evidence="1">RRP12 N-terminal HEAT domain-containing protein</fullName>
    </recommendedName>
</protein>
<comment type="caution">
    <text evidence="2">The sequence shown here is derived from an EMBL/GenBank/DDBJ whole genome shotgun (WGS) entry which is preliminary data.</text>
</comment>
<dbReference type="EMBL" id="QGKX02001347">
    <property type="protein sequence ID" value="KAF3524155.1"/>
    <property type="molecule type" value="Genomic_DNA"/>
</dbReference>
<proteinExistence type="predicted"/>
<dbReference type="Pfam" id="PF25772">
    <property type="entry name" value="HEAT_RRP12_N"/>
    <property type="match status" value="1"/>
</dbReference>
<dbReference type="PANTHER" id="PTHR48445:SF1">
    <property type="entry name" value="OS02G0782100 PROTEIN"/>
    <property type="match status" value="1"/>
</dbReference>
<accession>A0A8S9PQ86</accession>
<evidence type="ECO:0000313" key="2">
    <source>
        <dbReference type="EMBL" id="KAF3524155.1"/>
    </source>
</evidence>
<dbReference type="PANTHER" id="PTHR48445">
    <property type="entry name" value="OS02G0782100 PROTEIN"/>
    <property type="match status" value="1"/>
</dbReference>
<feature type="domain" description="RRP12 N-terminal HEAT" evidence="1">
    <location>
        <begin position="16"/>
        <end position="176"/>
    </location>
</feature>
<organism evidence="2 3">
    <name type="scientific">Brassica cretica</name>
    <name type="common">Mustard</name>
    <dbReference type="NCBI Taxonomy" id="69181"/>
    <lineage>
        <taxon>Eukaryota</taxon>
        <taxon>Viridiplantae</taxon>
        <taxon>Streptophyta</taxon>
        <taxon>Embryophyta</taxon>
        <taxon>Tracheophyta</taxon>
        <taxon>Spermatophyta</taxon>
        <taxon>Magnoliopsida</taxon>
        <taxon>eudicotyledons</taxon>
        <taxon>Gunneridae</taxon>
        <taxon>Pentapetalae</taxon>
        <taxon>rosids</taxon>
        <taxon>malvids</taxon>
        <taxon>Brassicales</taxon>
        <taxon>Brassicaceae</taxon>
        <taxon>Brassiceae</taxon>
        <taxon>Brassica</taxon>
    </lineage>
</organism>
<evidence type="ECO:0000313" key="3">
    <source>
        <dbReference type="Proteomes" id="UP000712600"/>
    </source>
</evidence>
<evidence type="ECO:0000259" key="1">
    <source>
        <dbReference type="Pfam" id="PF25772"/>
    </source>
</evidence>
<name>A0A8S9PQ86_BRACR</name>
<dbReference type="AlphaFoldDB" id="A0A8S9PQ86"/>
<gene>
    <name evidence="2" type="ORF">F2Q69_00049991</name>
</gene>
<reference evidence="2" key="1">
    <citation type="submission" date="2019-12" db="EMBL/GenBank/DDBJ databases">
        <title>Genome sequencing and annotation of Brassica cretica.</title>
        <authorList>
            <person name="Studholme D.J."/>
            <person name="Sarris P."/>
        </authorList>
    </citation>
    <scope>NUCLEOTIDE SEQUENCE</scope>
    <source>
        <strain evidence="2">PFS-109/04</strain>
        <tissue evidence="2">Leaf</tissue>
    </source>
</reference>
<sequence length="328" mass="36029">MDSLCLGIETGFCITPSEPDLPVSGDFGEFMLFRLSQSKRPDHKHLCAVIDELSKALAEGNHSRTPVAYFAATCSSLDSLLSADAELPLDVVQPHVVILSLVFPKVSAGVLKRNGLALHLVLSVLRLGSVTPECLISALKCLVHLLTTSVESLMGNEVSEAYSILLNLVTHSDGKVLTLSPKSGLGTRLGLVCIWFLLLEARLWQEAKSNLLTVCLALAYIVALDKDEQIAWCWTPGPVSKYINPSALTQWDEWMNWSRSWSNFCDSDRIVPNLSHSASGPWCWVGRSVMFLFDCWLAGRFRGVTDTLPLVLLAPPNPTPCHIQTDKE</sequence>